<accession>A0AAP3BCK7</accession>
<dbReference type="EMBL" id="JAPDVK010000001">
    <property type="protein sequence ID" value="MCW4127442.1"/>
    <property type="molecule type" value="Genomic_DNA"/>
</dbReference>
<dbReference type="RefSeq" id="WP_264965486.1">
    <property type="nucleotide sequence ID" value="NZ_JAPDVK010000001.1"/>
</dbReference>
<sequence>MRKIGIILGLLFLVLLPQMAAERDTLECPVRQDSSLIKTLFNSSMFKGNTQDSLIRARHERTFFHRLGKTFTTFFREFSNIDERYIEPQHFNYTVMLQNTNTYEEYTLYGKEGQRISFAPDPSWRLGPYLGWRWVFLGYTIDLKHIDTKSNHSSKKEFNLSLYSSLLGVDLFWRQTGNDYHIQRMDLGDHINTDALRRVSFDGFKSSIKGLNLYYIFNHRKFSYPAAYSQSTRQKKSAGSWMVGLGYTQHQLEVDWDKLSAIVDERLNQDNKQQLKAKIDSSLMFSKVKYSDYSATVGYGYNWVFAKNWLFNASLSVGLAYNHSKSGDPEKDKFDLKNFNFKNFNFDGVGRFGVVWNNDRWYAGASTVIHSYNYHKDHFSTNNSFGSLNIYVGVNFGKKREYKNIK</sequence>
<organism evidence="2 3">
    <name type="scientific">Segatella copri</name>
    <dbReference type="NCBI Taxonomy" id="165179"/>
    <lineage>
        <taxon>Bacteria</taxon>
        <taxon>Pseudomonadati</taxon>
        <taxon>Bacteroidota</taxon>
        <taxon>Bacteroidia</taxon>
        <taxon>Bacteroidales</taxon>
        <taxon>Prevotellaceae</taxon>
        <taxon>Segatella</taxon>
    </lineage>
</organism>
<dbReference type="AlphaFoldDB" id="A0AAP3BCK7"/>
<feature type="signal peptide" evidence="1">
    <location>
        <begin position="1"/>
        <end position="20"/>
    </location>
</feature>
<reference evidence="2" key="1">
    <citation type="submission" date="2022-11" db="EMBL/GenBank/DDBJ databases">
        <title>Genomic repertoires linked with pathogenic potency of arthritogenic Prevotella copri isolated from the gut of rheumatoid arthritis patients.</title>
        <authorList>
            <person name="Nii T."/>
            <person name="Maeda Y."/>
            <person name="Motooka D."/>
            <person name="Naito M."/>
            <person name="Matsumoto Y."/>
            <person name="Ogawa T."/>
            <person name="Oguro-Igashira E."/>
            <person name="Kishikawa T."/>
            <person name="Yamashita M."/>
            <person name="Koizumi S."/>
            <person name="Kurakawa T."/>
            <person name="Okumura R."/>
            <person name="Kayama H."/>
            <person name="Murakami M."/>
            <person name="Sakaguchi T."/>
            <person name="Das B."/>
            <person name="Nakamura S."/>
            <person name="Okada Y."/>
            <person name="Kumanogoh A."/>
            <person name="Takeda K."/>
        </authorList>
    </citation>
    <scope>NUCLEOTIDE SEQUENCE</scope>
    <source>
        <strain evidence="2">F3-75</strain>
    </source>
</reference>
<keyword evidence="1" id="KW-0732">Signal</keyword>
<gene>
    <name evidence="2" type="ORF">ONT16_04015</name>
</gene>
<dbReference type="Proteomes" id="UP001209344">
    <property type="component" value="Unassembled WGS sequence"/>
</dbReference>
<evidence type="ECO:0000313" key="3">
    <source>
        <dbReference type="Proteomes" id="UP001209344"/>
    </source>
</evidence>
<protein>
    <submittedName>
        <fullName evidence="2">DUF4421 domain-containing protein</fullName>
    </submittedName>
</protein>
<feature type="chain" id="PRO_5042968298" evidence="1">
    <location>
        <begin position="21"/>
        <end position="406"/>
    </location>
</feature>
<evidence type="ECO:0000313" key="2">
    <source>
        <dbReference type="EMBL" id="MCW4127442.1"/>
    </source>
</evidence>
<proteinExistence type="predicted"/>
<dbReference type="Pfam" id="PF14391">
    <property type="entry name" value="DUF4421"/>
    <property type="match status" value="1"/>
</dbReference>
<evidence type="ECO:0000256" key="1">
    <source>
        <dbReference type="SAM" id="SignalP"/>
    </source>
</evidence>
<dbReference type="InterPro" id="IPR025535">
    <property type="entry name" value="DUF4421"/>
</dbReference>
<comment type="caution">
    <text evidence="2">The sequence shown here is derived from an EMBL/GenBank/DDBJ whole genome shotgun (WGS) entry which is preliminary data.</text>
</comment>
<name>A0AAP3BCK7_9BACT</name>